<dbReference type="EMBL" id="KN847475">
    <property type="protein sequence ID" value="KIX09196.1"/>
    <property type="molecule type" value="Genomic_DNA"/>
</dbReference>
<comment type="similarity">
    <text evidence="1">Belongs to the esterase D family.</text>
</comment>
<dbReference type="Proteomes" id="UP000053617">
    <property type="component" value="Unassembled WGS sequence"/>
</dbReference>
<accession>A0A0D2J0J9</accession>
<dbReference type="GeneID" id="25288346"/>
<evidence type="ECO:0000313" key="3">
    <source>
        <dbReference type="EMBL" id="KIX09196.1"/>
    </source>
</evidence>
<dbReference type="InterPro" id="IPR000801">
    <property type="entry name" value="Esterase-like"/>
</dbReference>
<organism evidence="3 4">
    <name type="scientific">Rhinocladiella mackenziei CBS 650.93</name>
    <dbReference type="NCBI Taxonomy" id="1442369"/>
    <lineage>
        <taxon>Eukaryota</taxon>
        <taxon>Fungi</taxon>
        <taxon>Dikarya</taxon>
        <taxon>Ascomycota</taxon>
        <taxon>Pezizomycotina</taxon>
        <taxon>Eurotiomycetes</taxon>
        <taxon>Chaetothyriomycetidae</taxon>
        <taxon>Chaetothyriales</taxon>
        <taxon>Herpotrichiellaceae</taxon>
        <taxon>Rhinocladiella</taxon>
    </lineage>
</organism>
<dbReference type="OrthoDB" id="446683at2759"/>
<proteinExistence type="inferred from homology"/>
<dbReference type="VEuPathDB" id="FungiDB:Z518_00275"/>
<dbReference type="SUPFAM" id="SSF53474">
    <property type="entry name" value="alpha/beta-Hydrolases"/>
    <property type="match status" value="1"/>
</dbReference>
<dbReference type="GO" id="GO:0016788">
    <property type="term" value="F:hydrolase activity, acting on ester bonds"/>
    <property type="evidence" value="ECO:0007669"/>
    <property type="project" value="TreeGrafter"/>
</dbReference>
<evidence type="ECO:0000256" key="2">
    <source>
        <dbReference type="ARBA" id="ARBA00022801"/>
    </source>
</evidence>
<evidence type="ECO:0000256" key="1">
    <source>
        <dbReference type="ARBA" id="ARBA00005622"/>
    </source>
</evidence>
<protein>
    <submittedName>
        <fullName evidence="3">Rhinocladiella mackenziei CBS 650.93 unplaced genomic scaffold supercont1.1, whole genome shotgun sequence</fullName>
    </submittedName>
</protein>
<dbReference type="RefSeq" id="XP_013276332.1">
    <property type="nucleotide sequence ID" value="XM_013420878.1"/>
</dbReference>
<gene>
    <name evidence="3" type="ORF">Z518_00275</name>
</gene>
<keyword evidence="2" id="KW-0378">Hydrolase</keyword>
<dbReference type="PANTHER" id="PTHR40841">
    <property type="entry name" value="SIDEROPHORE TRIACETYLFUSARININE C ESTERASE"/>
    <property type="match status" value="1"/>
</dbReference>
<dbReference type="HOGENOM" id="CLU_039834_3_0_1"/>
<reference evidence="3 4" key="1">
    <citation type="submission" date="2015-01" db="EMBL/GenBank/DDBJ databases">
        <title>The Genome Sequence of Rhinocladiella mackenzie CBS 650.93.</title>
        <authorList>
            <consortium name="The Broad Institute Genomics Platform"/>
            <person name="Cuomo C."/>
            <person name="de Hoog S."/>
            <person name="Gorbushina A."/>
            <person name="Stielow B."/>
            <person name="Teixiera M."/>
            <person name="Abouelleil A."/>
            <person name="Chapman S.B."/>
            <person name="Priest M."/>
            <person name="Young S.K."/>
            <person name="Wortman J."/>
            <person name="Nusbaum C."/>
            <person name="Birren B."/>
        </authorList>
    </citation>
    <scope>NUCLEOTIDE SEQUENCE [LARGE SCALE GENOMIC DNA]</scope>
    <source>
        <strain evidence="3 4">CBS 650.93</strain>
    </source>
</reference>
<dbReference type="InterPro" id="IPR052558">
    <property type="entry name" value="Siderophore_Hydrolase_D"/>
</dbReference>
<keyword evidence="4" id="KW-1185">Reference proteome</keyword>
<dbReference type="AlphaFoldDB" id="A0A0D2J0J9"/>
<dbReference type="Gene3D" id="3.40.50.1820">
    <property type="entry name" value="alpha/beta hydrolase"/>
    <property type="match status" value="1"/>
</dbReference>
<dbReference type="Pfam" id="PF00756">
    <property type="entry name" value="Esterase"/>
    <property type="match status" value="1"/>
</dbReference>
<name>A0A0D2J0J9_9EURO</name>
<evidence type="ECO:0000313" key="4">
    <source>
        <dbReference type="Proteomes" id="UP000053617"/>
    </source>
</evidence>
<dbReference type="PANTHER" id="PTHR40841:SF2">
    <property type="entry name" value="SIDEROPHORE-DEGRADING ESTERASE (EUROFUNG)"/>
    <property type="match status" value="1"/>
</dbReference>
<dbReference type="InterPro" id="IPR029058">
    <property type="entry name" value="AB_hydrolase_fold"/>
</dbReference>
<sequence>MSGVAMAGPSRVSLPNTLQKTLETPSGRTFLVQISWPLQWSEHDRIKEGECPVIYIADGNALFLMATEASWRREIGPHYSGGGIVVAVGYVLDGRVFDRKRGYDLTPLAPGVSDEFLDFILGPVNLIVAECFPNKIISRQALYGHSYGGLFALYVLLTRPGGFNLFVASSPSAWFQGDWIIREAEKFAKSPPSSAPDQKQRPSLMFFYGSLEQYPKRWHDESHEHFEKREQSCAERKVSENTTALQKCLQQSGKLEAVTIQEYVGEDHGTVMACSLSRSLTTFFEEWPL</sequence>